<comment type="caution">
    <text evidence="2">The sequence shown here is derived from an EMBL/GenBank/DDBJ whole genome shotgun (WGS) entry which is preliminary data.</text>
</comment>
<name>A0ABD0LNP8_9CAEN</name>
<dbReference type="PANTHER" id="PTHR24043">
    <property type="entry name" value="SCAVENGER RECEPTOR CLASS F"/>
    <property type="match status" value="1"/>
</dbReference>
<accession>A0ABD0LNP8</accession>
<sequence>CSDGFWGQNCGIQCGWCRENGPCDSNTGQCLAGCKDGWTGDNCLTSTKGSIPAVTPVNFRKSARSRSPLVMRRCYNGTWGPYCMRNCGHCLGNNSCEKDSGFCEPAGRCKPGWTGDRCQYRLFQAPNGTWLQPFCNVRCWRCDRSGKCIGRKRCKGGYYGDQCENICPNDKWGVDCRYNCPPLCNPPPSQTVMGKNVMRPCDIQTGWCMVGCSWMKDGRALGRDSDNLDVSVVYHSILVN</sequence>
<dbReference type="InterPro" id="IPR042635">
    <property type="entry name" value="MEGF10/SREC1/2-like"/>
</dbReference>
<dbReference type="Proteomes" id="UP001519460">
    <property type="component" value="Unassembled WGS sequence"/>
</dbReference>
<protein>
    <submittedName>
        <fullName evidence="2">Uncharacterized protein</fullName>
    </submittedName>
</protein>
<dbReference type="PANTHER" id="PTHR24043:SF8">
    <property type="entry name" value="EGF-LIKE DOMAIN-CONTAINING PROTEIN"/>
    <property type="match status" value="1"/>
</dbReference>
<feature type="non-terminal residue" evidence="2">
    <location>
        <position position="1"/>
    </location>
</feature>
<evidence type="ECO:0000256" key="1">
    <source>
        <dbReference type="ARBA" id="ARBA00022536"/>
    </source>
</evidence>
<dbReference type="AlphaFoldDB" id="A0ABD0LNP8"/>
<dbReference type="EMBL" id="JACVVK020000033">
    <property type="protein sequence ID" value="KAK7501070.1"/>
    <property type="molecule type" value="Genomic_DNA"/>
</dbReference>
<keyword evidence="3" id="KW-1185">Reference proteome</keyword>
<proteinExistence type="predicted"/>
<reference evidence="2 3" key="1">
    <citation type="journal article" date="2023" name="Sci. Data">
        <title>Genome assembly of the Korean intertidal mud-creeper Batillaria attramentaria.</title>
        <authorList>
            <person name="Patra A.K."/>
            <person name="Ho P.T."/>
            <person name="Jun S."/>
            <person name="Lee S.J."/>
            <person name="Kim Y."/>
            <person name="Won Y.J."/>
        </authorList>
    </citation>
    <scope>NUCLEOTIDE SEQUENCE [LARGE SCALE GENOMIC DNA]</scope>
    <source>
        <strain evidence="2">Wonlab-2016</strain>
    </source>
</reference>
<gene>
    <name evidence="2" type="ORF">BaRGS_00007555</name>
</gene>
<keyword evidence="1" id="KW-0245">EGF-like domain</keyword>
<dbReference type="Gene3D" id="2.170.300.10">
    <property type="entry name" value="Tie2 ligand-binding domain superfamily"/>
    <property type="match status" value="1"/>
</dbReference>
<evidence type="ECO:0000313" key="2">
    <source>
        <dbReference type="EMBL" id="KAK7501070.1"/>
    </source>
</evidence>
<evidence type="ECO:0000313" key="3">
    <source>
        <dbReference type="Proteomes" id="UP001519460"/>
    </source>
</evidence>
<organism evidence="2 3">
    <name type="scientific">Batillaria attramentaria</name>
    <dbReference type="NCBI Taxonomy" id="370345"/>
    <lineage>
        <taxon>Eukaryota</taxon>
        <taxon>Metazoa</taxon>
        <taxon>Spiralia</taxon>
        <taxon>Lophotrochozoa</taxon>
        <taxon>Mollusca</taxon>
        <taxon>Gastropoda</taxon>
        <taxon>Caenogastropoda</taxon>
        <taxon>Sorbeoconcha</taxon>
        <taxon>Cerithioidea</taxon>
        <taxon>Batillariidae</taxon>
        <taxon>Batillaria</taxon>
    </lineage>
</organism>